<name>A0A5B7F5R3_PORTR</name>
<dbReference type="Proteomes" id="UP000324222">
    <property type="component" value="Unassembled WGS sequence"/>
</dbReference>
<keyword evidence="2" id="KW-1185">Reference proteome</keyword>
<sequence length="133" mass="15893">MEKNQHSHNIQRRKVNWPIKLQTSVVGKLCEIVIKEKWVKYLEEQVTLNRKFVFRTGRSCVLNLLSFYSRVVEGLESRDGWVNTVYLDIKKGILEIRDHRRTERNFVRLDKVLFKGQRDENCDQTYILILGVK</sequence>
<dbReference type="EMBL" id="VSRR010004693">
    <property type="protein sequence ID" value="MPC40443.1"/>
    <property type="molecule type" value="Genomic_DNA"/>
</dbReference>
<reference evidence="1 2" key="1">
    <citation type="submission" date="2019-05" db="EMBL/GenBank/DDBJ databases">
        <title>Another draft genome of Portunus trituberculatus and its Hox gene families provides insights of decapod evolution.</title>
        <authorList>
            <person name="Jeong J.-H."/>
            <person name="Song I."/>
            <person name="Kim S."/>
            <person name="Choi T."/>
            <person name="Kim D."/>
            <person name="Ryu S."/>
            <person name="Kim W."/>
        </authorList>
    </citation>
    <scope>NUCLEOTIDE SEQUENCE [LARGE SCALE GENOMIC DNA]</scope>
    <source>
        <tissue evidence="1">Muscle</tissue>
    </source>
</reference>
<evidence type="ECO:0000313" key="2">
    <source>
        <dbReference type="Proteomes" id="UP000324222"/>
    </source>
</evidence>
<comment type="caution">
    <text evidence="1">The sequence shown here is derived from an EMBL/GenBank/DDBJ whole genome shotgun (WGS) entry which is preliminary data.</text>
</comment>
<evidence type="ECO:0008006" key="3">
    <source>
        <dbReference type="Google" id="ProtNLM"/>
    </source>
</evidence>
<evidence type="ECO:0000313" key="1">
    <source>
        <dbReference type="EMBL" id="MPC40443.1"/>
    </source>
</evidence>
<protein>
    <recommendedName>
        <fullName evidence="3">Reverse transcriptase domain-containing protein</fullName>
    </recommendedName>
</protein>
<accession>A0A5B7F5R3</accession>
<organism evidence="1 2">
    <name type="scientific">Portunus trituberculatus</name>
    <name type="common">Swimming crab</name>
    <name type="synonym">Neptunus trituberculatus</name>
    <dbReference type="NCBI Taxonomy" id="210409"/>
    <lineage>
        <taxon>Eukaryota</taxon>
        <taxon>Metazoa</taxon>
        <taxon>Ecdysozoa</taxon>
        <taxon>Arthropoda</taxon>
        <taxon>Crustacea</taxon>
        <taxon>Multicrustacea</taxon>
        <taxon>Malacostraca</taxon>
        <taxon>Eumalacostraca</taxon>
        <taxon>Eucarida</taxon>
        <taxon>Decapoda</taxon>
        <taxon>Pleocyemata</taxon>
        <taxon>Brachyura</taxon>
        <taxon>Eubrachyura</taxon>
        <taxon>Portunoidea</taxon>
        <taxon>Portunidae</taxon>
        <taxon>Portuninae</taxon>
        <taxon>Portunus</taxon>
    </lineage>
</organism>
<proteinExistence type="predicted"/>
<gene>
    <name evidence="1" type="ORF">E2C01_034000</name>
</gene>
<dbReference type="AlphaFoldDB" id="A0A5B7F5R3"/>